<keyword evidence="2" id="KW-1185">Reference proteome</keyword>
<dbReference type="EMBL" id="CAKKNE010000002">
    <property type="protein sequence ID" value="CAH0367032.1"/>
    <property type="molecule type" value="Genomic_DNA"/>
</dbReference>
<gene>
    <name evidence="1" type="ORF">PECAL_2P00270</name>
</gene>
<protein>
    <submittedName>
        <fullName evidence="1">Uncharacterized protein</fullName>
    </submittedName>
</protein>
<reference evidence="1" key="1">
    <citation type="submission" date="2021-11" db="EMBL/GenBank/DDBJ databases">
        <authorList>
            <consortium name="Genoscope - CEA"/>
            <person name="William W."/>
        </authorList>
    </citation>
    <scope>NUCLEOTIDE SEQUENCE</scope>
</reference>
<name>A0A8J2SCX9_9STRA</name>
<evidence type="ECO:0000313" key="2">
    <source>
        <dbReference type="Proteomes" id="UP000789595"/>
    </source>
</evidence>
<evidence type="ECO:0000313" key="1">
    <source>
        <dbReference type="EMBL" id="CAH0367032.1"/>
    </source>
</evidence>
<dbReference type="Proteomes" id="UP000789595">
    <property type="component" value="Unassembled WGS sequence"/>
</dbReference>
<proteinExistence type="predicted"/>
<sequence length="143" mass="15273">SKRLRALAADAARELDVLGHDRDALGVDRAEVRVLEEAHEVGLGGLLEREDGGALEAEVRLEVLRDLAHEALERQLAHEEFRGLLVAADLAERDRAGAVAVRLLDAARGRGRLARRLGGELLAGRLAAGGLAGSLLRAGHFIE</sequence>
<feature type="non-terminal residue" evidence="1">
    <location>
        <position position="1"/>
    </location>
</feature>
<feature type="non-terminal residue" evidence="1">
    <location>
        <position position="143"/>
    </location>
</feature>
<accession>A0A8J2SCX9</accession>
<dbReference type="OrthoDB" id="8963520at2759"/>
<organism evidence="1 2">
    <name type="scientific">Pelagomonas calceolata</name>
    <dbReference type="NCBI Taxonomy" id="35677"/>
    <lineage>
        <taxon>Eukaryota</taxon>
        <taxon>Sar</taxon>
        <taxon>Stramenopiles</taxon>
        <taxon>Ochrophyta</taxon>
        <taxon>Pelagophyceae</taxon>
        <taxon>Pelagomonadales</taxon>
        <taxon>Pelagomonadaceae</taxon>
        <taxon>Pelagomonas</taxon>
    </lineage>
</organism>
<comment type="caution">
    <text evidence="1">The sequence shown here is derived from an EMBL/GenBank/DDBJ whole genome shotgun (WGS) entry which is preliminary data.</text>
</comment>
<dbReference type="AlphaFoldDB" id="A0A8J2SCX9"/>